<dbReference type="RefSeq" id="WP_103552884.1">
    <property type="nucleotide sequence ID" value="NZ_JBHJSK010000043.1"/>
</dbReference>
<dbReference type="Gene3D" id="1.10.357.10">
    <property type="entry name" value="Tetracycline Repressor, domain 2"/>
    <property type="match status" value="1"/>
</dbReference>
<dbReference type="OrthoDB" id="3210235at2"/>
<gene>
    <name evidence="2" type="ORF">CW362_30735</name>
</gene>
<accession>A0A2I0SH46</accession>
<organism evidence="2 3">
    <name type="scientific">Streptomyces populi</name>
    <dbReference type="NCBI Taxonomy" id="2058924"/>
    <lineage>
        <taxon>Bacteria</taxon>
        <taxon>Bacillati</taxon>
        <taxon>Actinomycetota</taxon>
        <taxon>Actinomycetes</taxon>
        <taxon>Kitasatosporales</taxon>
        <taxon>Streptomycetaceae</taxon>
        <taxon>Streptomyces</taxon>
    </lineage>
</organism>
<dbReference type="InterPro" id="IPR036271">
    <property type="entry name" value="Tet_transcr_reg_TetR-rel_C_sf"/>
</dbReference>
<reference evidence="2 3" key="1">
    <citation type="submission" date="2017-12" db="EMBL/GenBank/DDBJ databases">
        <title>Streptomyces populusis sp. nov., a novel endophytic actinobacterium isolated from stems of Populus adenopoda Maxim.</title>
        <authorList>
            <person name="Wang Z."/>
        </authorList>
    </citation>
    <scope>NUCLEOTIDE SEQUENCE [LARGE SCALE GENOMIC DNA]</scope>
    <source>
        <strain evidence="2 3">A249</strain>
    </source>
</reference>
<protein>
    <recommendedName>
        <fullName evidence="1">Tetracyclin repressor-like C-terminal domain-containing protein</fullName>
    </recommendedName>
</protein>
<dbReference type="AlphaFoldDB" id="A0A2I0SH46"/>
<name>A0A2I0SH46_9ACTN</name>
<dbReference type="InterPro" id="IPR041678">
    <property type="entry name" value="TetR_C_16"/>
</dbReference>
<evidence type="ECO:0000313" key="3">
    <source>
        <dbReference type="Proteomes" id="UP000236178"/>
    </source>
</evidence>
<sequence>MPETTTDAAGPTALGALGDALGKAGAEAISGQREQLAAGLLRASLKQWENPEARPQLLADLTAAITDEAGAEKMRAFMSAQSSQIFSQLGKALGLPQTLDINEVAEILEVPPLNINAAQAQVWGMVILRYILKLEPISSASADELVELLAPTIQRYLVG</sequence>
<dbReference type="EMBL" id="PJOS01000081">
    <property type="protein sequence ID" value="PKT69236.1"/>
    <property type="molecule type" value="Genomic_DNA"/>
</dbReference>
<keyword evidence="3" id="KW-1185">Reference proteome</keyword>
<evidence type="ECO:0000313" key="2">
    <source>
        <dbReference type="EMBL" id="PKT69236.1"/>
    </source>
</evidence>
<dbReference type="Proteomes" id="UP000236178">
    <property type="component" value="Unassembled WGS sequence"/>
</dbReference>
<evidence type="ECO:0000259" key="1">
    <source>
        <dbReference type="Pfam" id="PF17920"/>
    </source>
</evidence>
<proteinExistence type="predicted"/>
<dbReference type="Pfam" id="PF17920">
    <property type="entry name" value="TetR_C_16"/>
    <property type="match status" value="1"/>
</dbReference>
<dbReference type="SUPFAM" id="SSF48498">
    <property type="entry name" value="Tetracyclin repressor-like, C-terminal domain"/>
    <property type="match status" value="1"/>
</dbReference>
<feature type="domain" description="Tetracyclin repressor-like C-terminal" evidence="1">
    <location>
        <begin position="34"/>
        <end position="157"/>
    </location>
</feature>
<comment type="caution">
    <text evidence="2">The sequence shown here is derived from an EMBL/GenBank/DDBJ whole genome shotgun (WGS) entry which is preliminary data.</text>
</comment>